<gene>
    <name evidence="1" type="ORF">ANCDUO_00272</name>
</gene>
<evidence type="ECO:0000313" key="2">
    <source>
        <dbReference type="Proteomes" id="UP000054047"/>
    </source>
</evidence>
<evidence type="ECO:0000313" key="1">
    <source>
        <dbReference type="EMBL" id="KIH69393.1"/>
    </source>
</evidence>
<dbReference type="EMBL" id="KN726167">
    <property type="protein sequence ID" value="KIH69393.1"/>
    <property type="molecule type" value="Genomic_DNA"/>
</dbReference>
<keyword evidence="2" id="KW-1185">Reference proteome</keyword>
<protein>
    <submittedName>
        <fullName evidence="1">Uncharacterized protein</fullName>
    </submittedName>
</protein>
<dbReference type="AlphaFoldDB" id="A0A0C2DHH0"/>
<dbReference type="Proteomes" id="UP000054047">
    <property type="component" value="Unassembled WGS sequence"/>
</dbReference>
<accession>A0A0C2DHH0</accession>
<name>A0A0C2DHH0_9BILA</name>
<organism evidence="1 2">
    <name type="scientific">Ancylostoma duodenale</name>
    <dbReference type="NCBI Taxonomy" id="51022"/>
    <lineage>
        <taxon>Eukaryota</taxon>
        <taxon>Metazoa</taxon>
        <taxon>Ecdysozoa</taxon>
        <taxon>Nematoda</taxon>
        <taxon>Chromadorea</taxon>
        <taxon>Rhabditida</taxon>
        <taxon>Rhabditina</taxon>
        <taxon>Rhabditomorpha</taxon>
        <taxon>Strongyloidea</taxon>
        <taxon>Ancylostomatidae</taxon>
        <taxon>Ancylostomatinae</taxon>
        <taxon>Ancylostoma</taxon>
    </lineage>
</organism>
<proteinExistence type="predicted"/>
<sequence>MKMCEIDHDNVNRFIGLTIHGANYLTLWKFCSRGSLRSSVTLLLNLPDLNEKGRIRTRMVLVFADVIAKGSANMDGFFMYCLVREIANNHGLITRA</sequence>
<reference evidence="1 2" key="1">
    <citation type="submission" date="2013-12" db="EMBL/GenBank/DDBJ databases">
        <title>Draft genome of the parsitic nematode Ancylostoma duodenale.</title>
        <authorList>
            <person name="Mitreva M."/>
        </authorList>
    </citation>
    <scope>NUCLEOTIDE SEQUENCE [LARGE SCALE GENOMIC DNA]</scope>
    <source>
        <strain evidence="1 2">Zhejiang</strain>
    </source>
</reference>
<dbReference type="OrthoDB" id="8891264at2759"/>